<comment type="similarity">
    <text evidence="3 9">Belongs to the CobD/CbiB family.</text>
</comment>
<dbReference type="GO" id="GO:0005886">
    <property type="term" value="C:plasma membrane"/>
    <property type="evidence" value="ECO:0007669"/>
    <property type="project" value="UniProtKB-SubCell"/>
</dbReference>
<dbReference type="NCBIfam" id="TIGR00380">
    <property type="entry name" value="cobal_cbiB"/>
    <property type="match status" value="1"/>
</dbReference>
<keyword evidence="4 9" id="KW-1003">Cell membrane</keyword>
<keyword evidence="6 9" id="KW-0812">Transmembrane</keyword>
<gene>
    <name evidence="9" type="primary">cobD</name>
    <name evidence="10" type="ORF">SAMN05444714_2828</name>
</gene>
<keyword evidence="11" id="KW-1185">Reference proteome</keyword>
<evidence type="ECO:0000313" key="11">
    <source>
        <dbReference type="Proteomes" id="UP000198926"/>
    </source>
</evidence>
<organism evidence="10 11">
    <name type="scientific">Yoonia litorea</name>
    <dbReference type="NCBI Taxonomy" id="1123755"/>
    <lineage>
        <taxon>Bacteria</taxon>
        <taxon>Pseudomonadati</taxon>
        <taxon>Pseudomonadota</taxon>
        <taxon>Alphaproteobacteria</taxon>
        <taxon>Rhodobacterales</taxon>
        <taxon>Paracoccaceae</taxon>
        <taxon>Yoonia</taxon>
    </lineage>
</organism>
<protein>
    <recommendedName>
        <fullName evidence="9">Cobalamin biosynthesis protein CobD</fullName>
    </recommendedName>
</protein>
<dbReference type="PANTHER" id="PTHR34308:SF1">
    <property type="entry name" value="COBALAMIN BIOSYNTHESIS PROTEIN CBIB"/>
    <property type="match status" value="1"/>
</dbReference>
<dbReference type="PANTHER" id="PTHR34308">
    <property type="entry name" value="COBALAMIN BIOSYNTHESIS PROTEIN CBIB"/>
    <property type="match status" value="1"/>
</dbReference>
<dbReference type="GO" id="GO:0048472">
    <property type="term" value="F:threonine-phosphate decarboxylase activity"/>
    <property type="evidence" value="ECO:0007669"/>
    <property type="project" value="InterPro"/>
</dbReference>
<dbReference type="STRING" id="1123755.SAMN05444714_2828"/>
<reference evidence="10 11" key="1">
    <citation type="submission" date="2016-10" db="EMBL/GenBank/DDBJ databases">
        <authorList>
            <person name="de Groot N.N."/>
        </authorList>
    </citation>
    <scope>NUCLEOTIDE SEQUENCE [LARGE SCALE GENOMIC DNA]</scope>
    <source>
        <strain evidence="10 11">DSM 29433</strain>
    </source>
</reference>
<keyword evidence="5 9" id="KW-0169">Cobalamin biosynthesis</keyword>
<dbReference type="HAMAP" id="MF_00024">
    <property type="entry name" value="CobD_CbiB"/>
    <property type="match status" value="1"/>
</dbReference>
<dbReference type="InterPro" id="IPR004485">
    <property type="entry name" value="Cobalamin_biosynth_CobD/CbiB"/>
</dbReference>
<comment type="subcellular location">
    <subcellularLocation>
        <location evidence="1 9">Cell membrane</location>
        <topology evidence="1 9">Multi-pass membrane protein</topology>
    </subcellularLocation>
</comment>
<keyword evidence="7 9" id="KW-1133">Transmembrane helix</keyword>
<dbReference type="Proteomes" id="UP000198926">
    <property type="component" value="Unassembled WGS sequence"/>
</dbReference>
<evidence type="ECO:0000256" key="3">
    <source>
        <dbReference type="ARBA" id="ARBA00006263"/>
    </source>
</evidence>
<dbReference type="EMBL" id="FOZM01000003">
    <property type="protein sequence ID" value="SFS21431.1"/>
    <property type="molecule type" value="Genomic_DNA"/>
</dbReference>
<evidence type="ECO:0000256" key="1">
    <source>
        <dbReference type="ARBA" id="ARBA00004651"/>
    </source>
</evidence>
<comment type="pathway">
    <text evidence="2 9">Cofactor biosynthesis; adenosylcobalamin biosynthesis.</text>
</comment>
<feature type="transmembrane region" description="Helical" evidence="9">
    <location>
        <begin position="145"/>
        <end position="163"/>
    </location>
</feature>
<dbReference type="Pfam" id="PF03186">
    <property type="entry name" value="CobD_Cbib"/>
    <property type="match status" value="1"/>
</dbReference>
<evidence type="ECO:0000256" key="4">
    <source>
        <dbReference type="ARBA" id="ARBA00022475"/>
    </source>
</evidence>
<dbReference type="UniPathway" id="UPA00148"/>
<dbReference type="OrthoDB" id="9811967at2"/>
<evidence type="ECO:0000256" key="7">
    <source>
        <dbReference type="ARBA" id="ARBA00022989"/>
    </source>
</evidence>
<dbReference type="AlphaFoldDB" id="A0A1I6N0Q1"/>
<accession>A0A1I6N0Q1</accession>
<evidence type="ECO:0000313" key="10">
    <source>
        <dbReference type="EMBL" id="SFS21431.1"/>
    </source>
</evidence>
<comment type="function">
    <text evidence="9">Converts cobyric acid to cobinamide by the addition of aminopropanol on the F carboxylic group.</text>
</comment>
<dbReference type="GO" id="GO:0015420">
    <property type="term" value="F:ABC-type vitamin B12 transporter activity"/>
    <property type="evidence" value="ECO:0007669"/>
    <property type="project" value="UniProtKB-UniRule"/>
</dbReference>
<feature type="transmembrane region" description="Helical" evidence="9">
    <location>
        <begin position="52"/>
        <end position="76"/>
    </location>
</feature>
<sequence length="298" mass="32174">MTLLLGMILDAIFGEPKWIWSRLPHPAVLMGQLIGWADQKFNRGPSKRRNGILLMLALGIGAMCLGWVITAVPGIWLDVVVVAILLAQRSLVEHVQAVADALRLSVGDARRAVAMIVGRDTTNMDDPAISRSAIESAAENLSDGVVAPIFWCALGGLPGLLVYKITNTADSMIGYKTPKHADFGWAAARFDDLLNFIPARLTALLIWVVTRRPDPALLFRDAPLHRSPNAGWPEAAMAHGIGVALSGPRSYDGRQVDYPFVNAGGNLSPGPDHIDQAVQVLWRTWFAALLLIGLLAVA</sequence>
<evidence type="ECO:0000256" key="2">
    <source>
        <dbReference type="ARBA" id="ARBA00004953"/>
    </source>
</evidence>
<comment type="caution">
    <text evidence="9">Lacks conserved residue(s) required for the propagation of feature annotation.</text>
</comment>
<keyword evidence="8 9" id="KW-0472">Membrane</keyword>
<evidence type="ECO:0000256" key="9">
    <source>
        <dbReference type="HAMAP-Rule" id="MF_00024"/>
    </source>
</evidence>
<feature type="transmembrane region" description="Helical" evidence="9">
    <location>
        <begin position="280"/>
        <end position="297"/>
    </location>
</feature>
<evidence type="ECO:0000256" key="5">
    <source>
        <dbReference type="ARBA" id="ARBA00022573"/>
    </source>
</evidence>
<dbReference type="GO" id="GO:0009236">
    <property type="term" value="P:cobalamin biosynthetic process"/>
    <property type="evidence" value="ECO:0007669"/>
    <property type="project" value="UniProtKB-UniRule"/>
</dbReference>
<proteinExistence type="inferred from homology"/>
<evidence type="ECO:0000256" key="6">
    <source>
        <dbReference type="ARBA" id="ARBA00022692"/>
    </source>
</evidence>
<name>A0A1I6N0Q1_9RHOB</name>
<evidence type="ECO:0000256" key="8">
    <source>
        <dbReference type="ARBA" id="ARBA00023136"/>
    </source>
</evidence>
<dbReference type="RefSeq" id="WP_090209837.1">
    <property type="nucleotide sequence ID" value="NZ_FOZM01000003.1"/>
</dbReference>